<gene>
    <name evidence="5" type="ORF">THRCLA_20175</name>
</gene>
<dbReference type="Proteomes" id="UP000243217">
    <property type="component" value="Unassembled WGS sequence"/>
</dbReference>
<dbReference type="STRING" id="74557.A0A1W0AAN4"/>
<keyword evidence="2" id="KW-0539">Nucleus</keyword>
<evidence type="ECO:0000313" key="5">
    <source>
        <dbReference type="EMBL" id="OQS07352.1"/>
    </source>
</evidence>
<evidence type="ECO:0000256" key="2">
    <source>
        <dbReference type="ARBA" id="ARBA00023242"/>
    </source>
</evidence>
<reference evidence="5 6" key="1">
    <citation type="journal article" date="2014" name="Genome Biol. Evol.">
        <title>The secreted proteins of Achlya hypogyna and Thraustotheca clavata identify the ancestral oomycete secretome and reveal gene acquisitions by horizontal gene transfer.</title>
        <authorList>
            <person name="Misner I."/>
            <person name="Blouin N."/>
            <person name="Leonard G."/>
            <person name="Richards T.A."/>
            <person name="Lane C.E."/>
        </authorList>
    </citation>
    <scope>NUCLEOTIDE SEQUENCE [LARGE SCALE GENOMIC DNA]</scope>
    <source>
        <strain evidence="5 6">ATCC 34112</strain>
    </source>
</reference>
<dbReference type="GO" id="GO:0005634">
    <property type="term" value="C:nucleus"/>
    <property type="evidence" value="ECO:0007669"/>
    <property type="project" value="UniProtKB-SubCell"/>
</dbReference>
<sequence>MTMPTMLPPFPHLGSFPVDDLSFSETSSPMEIDDMEAANDIDQFTALLSTVDDEETANDIDAFTDLIESLSKAQTKDELNDVSDLLPVPTFTETDLDALLGTPKISDVDMDSDESDDEGEDISVSPLDAVAAMSSLDFRTYQTPIDPRCCIKTSIFTKIDPRIPMALIPRMDVNFGVVKSAPVASMFTLPKTAPSSPKSTISSLGDIEEEAYVHDPARCWVCKSGKSEERKMVLHRYVEKRHCRNWKRGARYKARSRVASSRVREGGRFVTKCQWFVPSYN</sequence>
<keyword evidence="6" id="KW-1185">Reference proteome</keyword>
<organism evidence="5 6">
    <name type="scientific">Thraustotheca clavata</name>
    <dbReference type="NCBI Taxonomy" id="74557"/>
    <lineage>
        <taxon>Eukaryota</taxon>
        <taxon>Sar</taxon>
        <taxon>Stramenopiles</taxon>
        <taxon>Oomycota</taxon>
        <taxon>Saprolegniomycetes</taxon>
        <taxon>Saprolegniales</taxon>
        <taxon>Achlyaceae</taxon>
        <taxon>Thraustotheca</taxon>
    </lineage>
</organism>
<dbReference type="PROSITE" id="PS51017">
    <property type="entry name" value="CCT"/>
    <property type="match status" value="1"/>
</dbReference>
<proteinExistence type="predicted"/>
<evidence type="ECO:0000313" key="6">
    <source>
        <dbReference type="Proteomes" id="UP000243217"/>
    </source>
</evidence>
<dbReference type="OrthoDB" id="156610at2759"/>
<dbReference type="Pfam" id="PF06203">
    <property type="entry name" value="CCT"/>
    <property type="match status" value="1"/>
</dbReference>
<dbReference type="EMBL" id="JNBS01000247">
    <property type="protein sequence ID" value="OQS07352.1"/>
    <property type="molecule type" value="Genomic_DNA"/>
</dbReference>
<protein>
    <recommendedName>
        <fullName evidence="4">CCT domain-containing protein</fullName>
    </recommendedName>
</protein>
<comment type="caution">
    <text evidence="5">The sequence shown here is derived from an EMBL/GenBank/DDBJ whole genome shotgun (WGS) entry which is preliminary data.</text>
</comment>
<feature type="domain" description="CCT" evidence="4">
    <location>
        <begin position="230"/>
        <end position="272"/>
    </location>
</feature>
<comment type="subcellular location">
    <subcellularLocation>
        <location evidence="1">Nucleus</location>
    </subcellularLocation>
</comment>
<dbReference type="InterPro" id="IPR010402">
    <property type="entry name" value="CCT_domain"/>
</dbReference>
<feature type="region of interest" description="Disordered" evidence="3">
    <location>
        <begin position="102"/>
        <end position="121"/>
    </location>
</feature>
<evidence type="ECO:0000256" key="3">
    <source>
        <dbReference type="SAM" id="MobiDB-lite"/>
    </source>
</evidence>
<accession>A0A1W0AAN4</accession>
<name>A0A1W0AAN4_9STRA</name>
<evidence type="ECO:0000259" key="4">
    <source>
        <dbReference type="PROSITE" id="PS51017"/>
    </source>
</evidence>
<evidence type="ECO:0000256" key="1">
    <source>
        <dbReference type="ARBA" id="ARBA00004123"/>
    </source>
</evidence>
<dbReference type="AlphaFoldDB" id="A0A1W0AAN4"/>
<feature type="compositionally biased region" description="Acidic residues" evidence="3">
    <location>
        <begin position="108"/>
        <end position="121"/>
    </location>
</feature>